<proteinExistence type="predicted"/>
<dbReference type="Proteomes" id="UP000642014">
    <property type="component" value="Unassembled WGS sequence"/>
</dbReference>
<dbReference type="GeneID" id="95458741"/>
<comment type="caution">
    <text evidence="3">The sequence shown here is derived from an EMBL/GenBank/DDBJ whole genome shotgun (WGS) entry which is preliminary data.</text>
</comment>
<organism evidence="3 4">
    <name type="scientific">Streptomyces cinereoruber</name>
    <dbReference type="NCBI Taxonomy" id="67260"/>
    <lineage>
        <taxon>Bacteria</taxon>
        <taxon>Bacillati</taxon>
        <taxon>Actinomycetota</taxon>
        <taxon>Actinomycetes</taxon>
        <taxon>Kitasatosporales</taxon>
        <taxon>Streptomycetaceae</taxon>
        <taxon>Streptomyces</taxon>
    </lineage>
</organism>
<dbReference type="AlphaFoldDB" id="A0AAV4KH47"/>
<evidence type="ECO:0000256" key="1">
    <source>
        <dbReference type="SAM" id="MobiDB-lite"/>
    </source>
</evidence>
<sequence>MTSEDRRTRPLQHVTATGTALAVALGPVLVGALIARSVGADPMASVNALIAGGGQRARLSRARLGSGTGLRKRAALRAASGLRKGVGPRKGPGLRKGAGLPGGAEARCGARPRPGSVARLARQEEALRRLLLGIRLPHRAGRLDETGRGQEFRDAVG</sequence>
<feature type="region of interest" description="Disordered" evidence="1">
    <location>
        <begin position="83"/>
        <end position="117"/>
    </location>
</feature>
<name>A0AAV4KH47_9ACTN</name>
<evidence type="ECO:0000256" key="2">
    <source>
        <dbReference type="SAM" id="Phobius"/>
    </source>
</evidence>
<dbReference type="RefSeq" id="WP_063915219.1">
    <property type="nucleotide sequence ID" value="NZ_BMSJ01000003.1"/>
</dbReference>
<evidence type="ECO:0000313" key="4">
    <source>
        <dbReference type="Proteomes" id="UP000642014"/>
    </source>
</evidence>
<gene>
    <name evidence="3" type="ORF">GCM10010497_19950</name>
</gene>
<feature type="transmembrane region" description="Helical" evidence="2">
    <location>
        <begin position="12"/>
        <end position="35"/>
    </location>
</feature>
<accession>A0AAV4KH47</accession>
<dbReference type="EMBL" id="BMSJ01000003">
    <property type="protein sequence ID" value="GGR17958.1"/>
    <property type="molecule type" value="Genomic_DNA"/>
</dbReference>
<keyword evidence="2" id="KW-0812">Transmembrane</keyword>
<reference evidence="3 4" key="1">
    <citation type="journal article" date="2014" name="Int. J. Syst. Evol. Microbiol.">
        <title>Complete genome sequence of Corynebacterium casei LMG S-19264T (=DSM 44701T), isolated from a smear-ripened cheese.</title>
        <authorList>
            <consortium name="US DOE Joint Genome Institute (JGI-PGF)"/>
            <person name="Walter F."/>
            <person name="Albersmeier A."/>
            <person name="Kalinowski J."/>
            <person name="Ruckert C."/>
        </authorList>
    </citation>
    <scope>NUCLEOTIDE SEQUENCE [LARGE SCALE GENOMIC DNA]</scope>
    <source>
        <strain evidence="3 4">JCM 4205</strain>
    </source>
</reference>
<protein>
    <submittedName>
        <fullName evidence="3">Uncharacterized protein</fullName>
    </submittedName>
</protein>
<keyword evidence="2" id="KW-1133">Transmembrane helix</keyword>
<evidence type="ECO:0000313" key="3">
    <source>
        <dbReference type="EMBL" id="GGR17958.1"/>
    </source>
</evidence>
<keyword evidence="2" id="KW-0472">Membrane</keyword>
<feature type="compositionally biased region" description="Gly residues" evidence="1">
    <location>
        <begin position="88"/>
        <end position="102"/>
    </location>
</feature>